<organism evidence="2">
    <name type="scientific">Iridovirus sp</name>
    <dbReference type="NCBI Taxonomy" id="135728"/>
    <lineage>
        <taxon>Viruses</taxon>
        <taxon>Varidnaviria</taxon>
        <taxon>Bamfordvirae</taxon>
        <taxon>Nucleocytoviricota</taxon>
        <taxon>Megaviricetes</taxon>
        <taxon>Pimascovirales</taxon>
        <taxon>Pimascovirales incertae sedis</taxon>
        <taxon>Iridoviridae</taxon>
        <taxon>Betairidovirinae</taxon>
        <taxon>Iridovirus</taxon>
    </lineage>
</organism>
<dbReference type="EMBL" id="PP847201">
    <property type="protein sequence ID" value="XBY85850.1"/>
    <property type="molecule type" value="Genomic_DNA"/>
</dbReference>
<evidence type="ECO:0000259" key="1">
    <source>
        <dbReference type="Pfam" id="PF10544"/>
    </source>
</evidence>
<evidence type="ECO:0000313" key="2">
    <source>
        <dbReference type="EMBL" id="XBY85850.1"/>
    </source>
</evidence>
<reference evidence="2" key="1">
    <citation type="submission" date="2024-05" db="EMBL/GenBank/DDBJ databases">
        <title>Complete genomes of an iridovirus, and two densoviruses identified in lab reared social spiders in California, USA.</title>
        <authorList>
            <person name="Millerwise S."/>
            <person name="Lund M.C."/>
            <person name="Schmidlin K."/>
            <person name="Kraberger S."/>
            <person name="Harrison J."/>
            <person name="Cease A."/>
            <person name="Pinter-Wollman N."/>
            <person name="Varsani A."/>
        </authorList>
    </citation>
    <scope>NUCLEOTIDE SEQUENCE</scope>
    <source>
        <strain evidence="2">SocP20</strain>
    </source>
</reference>
<name>A0AAU7YD07_9VIRU</name>
<proteinExistence type="predicted"/>
<sequence>MSTTNDQHKFKVGGVQTFELLRSRLTQYNSGESDSKSHFFVYVRKTVNYRSVEHALKGLLSGFREN</sequence>
<protein>
    <submittedName>
        <fullName evidence="2">BRO-like protein 3</fullName>
    </submittedName>
</protein>
<accession>A0AAU7YD07</accession>
<dbReference type="InterPro" id="IPR018306">
    <property type="entry name" value="Phage_T5_Orf172_DNA-bd"/>
</dbReference>
<feature type="domain" description="Bacteriophage T5 Orf172 DNA-binding" evidence="1">
    <location>
        <begin position="5"/>
        <end position="64"/>
    </location>
</feature>
<dbReference type="Pfam" id="PF10544">
    <property type="entry name" value="T5orf172"/>
    <property type="match status" value="1"/>
</dbReference>